<accession>A0A0B6Y9X9</accession>
<feature type="compositionally biased region" description="Basic residues" evidence="1">
    <location>
        <begin position="58"/>
        <end position="69"/>
    </location>
</feature>
<sequence>SIAQSMNSVSLATILGGLRKKCTGEQKDAAQIQTHDSHGKGLATKTSSEADTEYLKSNKNKNIKHRQQT</sequence>
<dbReference type="AlphaFoldDB" id="A0A0B6Y9X9"/>
<proteinExistence type="predicted"/>
<feature type="non-terminal residue" evidence="2">
    <location>
        <position position="1"/>
    </location>
</feature>
<dbReference type="EMBL" id="HACG01006089">
    <property type="protein sequence ID" value="CEK52954.1"/>
    <property type="molecule type" value="Transcribed_RNA"/>
</dbReference>
<feature type="region of interest" description="Disordered" evidence="1">
    <location>
        <begin position="29"/>
        <end position="69"/>
    </location>
</feature>
<organism evidence="2">
    <name type="scientific">Arion vulgaris</name>
    <dbReference type="NCBI Taxonomy" id="1028688"/>
    <lineage>
        <taxon>Eukaryota</taxon>
        <taxon>Metazoa</taxon>
        <taxon>Spiralia</taxon>
        <taxon>Lophotrochozoa</taxon>
        <taxon>Mollusca</taxon>
        <taxon>Gastropoda</taxon>
        <taxon>Heterobranchia</taxon>
        <taxon>Euthyneura</taxon>
        <taxon>Panpulmonata</taxon>
        <taxon>Eupulmonata</taxon>
        <taxon>Stylommatophora</taxon>
        <taxon>Helicina</taxon>
        <taxon>Arionoidea</taxon>
        <taxon>Arionidae</taxon>
        <taxon>Arion</taxon>
    </lineage>
</organism>
<name>A0A0B6Y9X9_9EUPU</name>
<evidence type="ECO:0000256" key="1">
    <source>
        <dbReference type="SAM" id="MobiDB-lite"/>
    </source>
</evidence>
<protein>
    <submittedName>
        <fullName evidence="2">Uncharacterized protein</fullName>
    </submittedName>
</protein>
<reference evidence="2" key="1">
    <citation type="submission" date="2014-12" db="EMBL/GenBank/DDBJ databases">
        <title>Insight into the proteome of Arion vulgaris.</title>
        <authorList>
            <person name="Aradska J."/>
            <person name="Bulat T."/>
            <person name="Smidak R."/>
            <person name="Sarate P."/>
            <person name="Gangsoo J."/>
            <person name="Sialana F."/>
            <person name="Bilban M."/>
            <person name="Lubec G."/>
        </authorList>
    </citation>
    <scope>NUCLEOTIDE SEQUENCE</scope>
    <source>
        <tissue evidence="2">Skin</tissue>
    </source>
</reference>
<evidence type="ECO:0000313" key="2">
    <source>
        <dbReference type="EMBL" id="CEK52954.1"/>
    </source>
</evidence>
<gene>
    <name evidence="2" type="primary">ORF18590</name>
</gene>